<dbReference type="Proteomes" id="UP000799771">
    <property type="component" value="Unassembled WGS sequence"/>
</dbReference>
<dbReference type="RefSeq" id="XP_033523528.1">
    <property type="nucleotide sequence ID" value="XM_033663821.1"/>
</dbReference>
<keyword evidence="1" id="KW-0812">Transmembrane</keyword>
<dbReference type="EMBL" id="ML977507">
    <property type="protein sequence ID" value="KAF2129139.1"/>
    <property type="molecule type" value="Genomic_DNA"/>
</dbReference>
<evidence type="ECO:0000313" key="2">
    <source>
        <dbReference type="EMBL" id="KAF2129139.1"/>
    </source>
</evidence>
<evidence type="ECO:0000313" key="3">
    <source>
        <dbReference type="Proteomes" id="UP000799771"/>
    </source>
</evidence>
<gene>
    <name evidence="2" type="ORF">P153DRAFT_292170</name>
</gene>
<keyword evidence="3" id="KW-1185">Reference proteome</keyword>
<keyword evidence="1" id="KW-1133">Transmembrane helix</keyword>
<dbReference type="GeneID" id="54404253"/>
<proteinExistence type="predicted"/>
<evidence type="ECO:0000256" key="1">
    <source>
        <dbReference type="SAM" id="Phobius"/>
    </source>
</evidence>
<organism evidence="2 3">
    <name type="scientific">Dothidotthia symphoricarpi CBS 119687</name>
    <dbReference type="NCBI Taxonomy" id="1392245"/>
    <lineage>
        <taxon>Eukaryota</taxon>
        <taxon>Fungi</taxon>
        <taxon>Dikarya</taxon>
        <taxon>Ascomycota</taxon>
        <taxon>Pezizomycotina</taxon>
        <taxon>Dothideomycetes</taxon>
        <taxon>Pleosporomycetidae</taxon>
        <taxon>Pleosporales</taxon>
        <taxon>Dothidotthiaceae</taxon>
        <taxon>Dothidotthia</taxon>
    </lineage>
</organism>
<feature type="transmembrane region" description="Helical" evidence="1">
    <location>
        <begin position="67"/>
        <end position="86"/>
    </location>
</feature>
<accession>A0A6A6ABI3</accession>
<feature type="non-terminal residue" evidence="2">
    <location>
        <position position="1"/>
    </location>
</feature>
<protein>
    <submittedName>
        <fullName evidence="2">Uncharacterized protein</fullName>
    </submittedName>
</protein>
<keyword evidence="1" id="KW-0472">Membrane</keyword>
<reference evidence="2" key="1">
    <citation type="journal article" date="2020" name="Stud. Mycol.">
        <title>101 Dothideomycetes genomes: a test case for predicting lifestyles and emergence of pathogens.</title>
        <authorList>
            <person name="Haridas S."/>
            <person name="Albert R."/>
            <person name="Binder M."/>
            <person name="Bloem J."/>
            <person name="Labutti K."/>
            <person name="Salamov A."/>
            <person name="Andreopoulos B."/>
            <person name="Baker S."/>
            <person name="Barry K."/>
            <person name="Bills G."/>
            <person name="Bluhm B."/>
            <person name="Cannon C."/>
            <person name="Castanera R."/>
            <person name="Culley D."/>
            <person name="Daum C."/>
            <person name="Ezra D."/>
            <person name="Gonzalez J."/>
            <person name="Henrissat B."/>
            <person name="Kuo A."/>
            <person name="Liang C."/>
            <person name="Lipzen A."/>
            <person name="Lutzoni F."/>
            <person name="Magnuson J."/>
            <person name="Mondo S."/>
            <person name="Nolan M."/>
            <person name="Ohm R."/>
            <person name="Pangilinan J."/>
            <person name="Park H.-J."/>
            <person name="Ramirez L."/>
            <person name="Alfaro M."/>
            <person name="Sun H."/>
            <person name="Tritt A."/>
            <person name="Yoshinaga Y."/>
            <person name="Zwiers L.-H."/>
            <person name="Turgeon B."/>
            <person name="Goodwin S."/>
            <person name="Spatafora J."/>
            <person name="Crous P."/>
            <person name="Grigoriev I."/>
        </authorList>
    </citation>
    <scope>NUCLEOTIDE SEQUENCE</scope>
    <source>
        <strain evidence="2">CBS 119687</strain>
    </source>
</reference>
<name>A0A6A6ABI3_9PLEO</name>
<sequence>STYDHRTLKTRLPVRSALFKQRTGGLVVRWVTTSESPLLYVYLFGVIPQFLPAWATKALGPMGPSIVSSLLCVFASMLHSPTFLFCSHTRRYAAKVVFLYALVHPSVGGYCHPIDLPRGPSVEGLLREVKSEGKQVLGVIVL</sequence>
<dbReference type="OrthoDB" id="3868412at2759"/>
<dbReference type="AlphaFoldDB" id="A0A6A6ABI3"/>
<feature type="transmembrane region" description="Helical" evidence="1">
    <location>
        <begin position="38"/>
        <end position="55"/>
    </location>
</feature>